<dbReference type="PANTHER" id="PTHR47219">
    <property type="entry name" value="RAB GTPASE-ACTIVATING PROTEIN 1-LIKE"/>
    <property type="match status" value="1"/>
</dbReference>
<dbReference type="Gene3D" id="1.10.472.80">
    <property type="entry name" value="Ypt/Rab-GAP domain of gyp1p, domain 3"/>
    <property type="match status" value="1"/>
</dbReference>
<dbReference type="Gene3D" id="3.40.250.10">
    <property type="entry name" value="Rhodanese-like domain"/>
    <property type="match status" value="1"/>
</dbReference>
<dbReference type="InterPro" id="IPR036873">
    <property type="entry name" value="Rhodanese-like_dom_sf"/>
</dbReference>
<dbReference type="Gene3D" id="1.10.8.270">
    <property type="entry name" value="putative rabgap domain of human tbc1 domain family member 14 like domains"/>
    <property type="match status" value="1"/>
</dbReference>
<evidence type="ECO:0008006" key="6">
    <source>
        <dbReference type="Google" id="ProtNLM"/>
    </source>
</evidence>
<keyword evidence="5" id="KW-1185">Reference proteome</keyword>
<dbReference type="GO" id="GO:0005096">
    <property type="term" value="F:GTPase activator activity"/>
    <property type="evidence" value="ECO:0007669"/>
    <property type="project" value="TreeGrafter"/>
</dbReference>
<accession>A0A9P0GBM8</accession>
<evidence type="ECO:0000259" key="3">
    <source>
        <dbReference type="PROSITE" id="PS50206"/>
    </source>
</evidence>
<dbReference type="SUPFAM" id="SSF56112">
    <property type="entry name" value="Protein kinase-like (PK-like)"/>
    <property type="match status" value="1"/>
</dbReference>
<protein>
    <recommendedName>
        <fullName evidence="6">TBC domain-containing protein kinase-like protein</fullName>
    </recommendedName>
</protein>
<dbReference type="PROSITE" id="PS50206">
    <property type="entry name" value="RHODANESE_3"/>
    <property type="match status" value="1"/>
</dbReference>
<dbReference type="OrthoDB" id="1668230at2759"/>
<dbReference type="InterPro" id="IPR000195">
    <property type="entry name" value="Rab-GAP-TBC_dom"/>
</dbReference>
<evidence type="ECO:0000313" key="4">
    <source>
        <dbReference type="EMBL" id="CAH1109639.1"/>
    </source>
</evidence>
<dbReference type="Pfam" id="PF00566">
    <property type="entry name" value="RabGAP-TBC"/>
    <property type="match status" value="1"/>
</dbReference>
<dbReference type="SMART" id="SM00164">
    <property type="entry name" value="TBC"/>
    <property type="match status" value="1"/>
</dbReference>
<evidence type="ECO:0000259" key="1">
    <source>
        <dbReference type="PROSITE" id="PS50011"/>
    </source>
</evidence>
<reference evidence="4" key="1">
    <citation type="submission" date="2022-01" db="EMBL/GenBank/DDBJ databases">
        <authorList>
            <person name="King R."/>
        </authorList>
    </citation>
    <scope>NUCLEOTIDE SEQUENCE</scope>
</reference>
<dbReference type="FunFam" id="1.10.510.10:FF:001232">
    <property type="entry name" value="Predicted protein"/>
    <property type="match status" value="1"/>
</dbReference>
<dbReference type="GO" id="GO:0005524">
    <property type="term" value="F:ATP binding"/>
    <property type="evidence" value="ECO:0007669"/>
    <property type="project" value="InterPro"/>
</dbReference>
<dbReference type="InterPro" id="IPR050302">
    <property type="entry name" value="Rab_GAP_TBC_domain"/>
</dbReference>
<dbReference type="Pfam" id="PF00069">
    <property type="entry name" value="Pkinase"/>
    <property type="match status" value="1"/>
</dbReference>
<dbReference type="Gene3D" id="1.10.510.10">
    <property type="entry name" value="Transferase(Phosphotransferase) domain 1"/>
    <property type="match status" value="1"/>
</dbReference>
<dbReference type="FunFam" id="1.10.8.270:FF:000044">
    <property type="entry name" value="TBC Kinase homolog"/>
    <property type="match status" value="1"/>
</dbReference>
<sequence length="823" mass="95041">MIPLLKNPEMNFGAITFFARQHKEDMCGSNGLPLTPNSIIIYGRAQKLKSINSPYLCQYLDIIRGKHERTVVVCQYCGIPLLNYLEKETFTLTDIKRIAYQILQGLNILHKRNIVHRNLSSENVLLQGNVIKMFNYGLYYLTDNGKLVSFPVVQLLYAAPEIYLDGIHNSLPNPAVDIWALGIILAELVLNKKLWNYLKVGQRIRKILSLLQSNTSVFERIAREHNAYDEYTNVPDELKEIIESCLNIDPTKRPTCEDLLKKSIFNEFLIQNGYINNDVKKFETFAISELYHWWQLAGGDVLQELKKQGLIRSSPPILSLPHLVLIEGNILGQERNPATLYDPRIVEMPLDALYQRFENISFSAFYPLIQIKSKIISQSEPQSYDATGLPLIIKERDPEYQFHRIILFRRLLHGYPFTKDLIRKEAEKDIPPLLRGEIWAALLDVKSDYKYRYMKLDKYTLTPTDRQIEVDIPRCHQYNELLSSSEGHKKLKRILKAWVFKNSHYVYWQGLDSLTAPFLYLNFNDEAKAFACLSAFVPKFLHKFFLKDNSAVIEEYLAKFSQLIAFHDPVLANHLYEINFYPQLFAIPWFLTLFSHVFPLHKILHLWDKVLLGNSSFSLHIGLSVLTQLRERLLSSGFNECILLFSDLPEVDIEKCVTLSTETFKVTPISITEREHENDEFRTKDEYDISGVTLHDLKQERYPRISARDVIELIRTNPDKILVIDIRNLIQYNRCSVINSISIPFSSISFTENKIENVGNNSTQLESTKDKVVVVIGDEETDLELFPTFLLRCNVKKVCVLHGGFNVLLPVSPTVLVSQNNIG</sequence>
<dbReference type="Pfam" id="PF00581">
    <property type="entry name" value="Rhodanese"/>
    <property type="match status" value="1"/>
</dbReference>
<dbReference type="PROSITE" id="PS50086">
    <property type="entry name" value="TBC_RABGAP"/>
    <property type="match status" value="1"/>
</dbReference>
<dbReference type="InterPro" id="IPR035969">
    <property type="entry name" value="Rab-GAP_TBC_sf"/>
</dbReference>
<gene>
    <name evidence="4" type="ORF">PSYICH_LOCUS10621</name>
</gene>
<dbReference type="FunFam" id="3.40.250.10:FF:000056">
    <property type="entry name" value="TBC domain-containing protein kinase protein"/>
    <property type="match status" value="1"/>
</dbReference>
<name>A0A9P0GBM8_9CUCU</name>
<dbReference type="GO" id="GO:0004672">
    <property type="term" value="F:protein kinase activity"/>
    <property type="evidence" value="ECO:0007669"/>
    <property type="project" value="InterPro"/>
</dbReference>
<organism evidence="4 5">
    <name type="scientific">Psylliodes chrysocephalus</name>
    <dbReference type="NCBI Taxonomy" id="3402493"/>
    <lineage>
        <taxon>Eukaryota</taxon>
        <taxon>Metazoa</taxon>
        <taxon>Ecdysozoa</taxon>
        <taxon>Arthropoda</taxon>
        <taxon>Hexapoda</taxon>
        <taxon>Insecta</taxon>
        <taxon>Pterygota</taxon>
        <taxon>Neoptera</taxon>
        <taxon>Endopterygota</taxon>
        <taxon>Coleoptera</taxon>
        <taxon>Polyphaga</taxon>
        <taxon>Cucujiformia</taxon>
        <taxon>Chrysomeloidea</taxon>
        <taxon>Chrysomelidae</taxon>
        <taxon>Galerucinae</taxon>
        <taxon>Alticini</taxon>
        <taxon>Psylliodes</taxon>
    </lineage>
</organism>
<dbReference type="SUPFAM" id="SSF47923">
    <property type="entry name" value="Ypt/Rab-GAP domain of gyp1p"/>
    <property type="match status" value="2"/>
</dbReference>
<dbReference type="InterPro" id="IPR001763">
    <property type="entry name" value="Rhodanese-like_dom"/>
</dbReference>
<dbReference type="InterPro" id="IPR011009">
    <property type="entry name" value="Kinase-like_dom_sf"/>
</dbReference>
<dbReference type="AlphaFoldDB" id="A0A9P0GBM8"/>
<dbReference type="SMART" id="SM00450">
    <property type="entry name" value="RHOD"/>
    <property type="match status" value="1"/>
</dbReference>
<dbReference type="InterPro" id="IPR000719">
    <property type="entry name" value="Prot_kinase_dom"/>
</dbReference>
<dbReference type="EMBL" id="OV651816">
    <property type="protein sequence ID" value="CAH1109639.1"/>
    <property type="molecule type" value="Genomic_DNA"/>
</dbReference>
<dbReference type="FunFam" id="1.10.472.80:FF:000015">
    <property type="entry name" value="TBC domain-containing protein kinase-like protein"/>
    <property type="match status" value="1"/>
</dbReference>
<feature type="domain" description="Rhodanese" evidence="3">
    <location>
        <begin position="717"/>
        <end position="817"/>
    </location>
</feature>
<dbReference type="GO" id="GO:0031267">
    <property type="term" value="F:small GTPase binding"/>
    <property type="evidence" value="ECO:0007669"/>
    <property type="project" value="TreeGrafter"/>
</dbReference>
<dbReference type="Proteomes" id="UP001153636">
    <property type="component" value="Chromosome 4"/>
</dbReference>
<evidence type="ECO:0000313" key="5">
    <source>
        <dbReference type="Proteomes" id="UP001153636"/>
    </source>
</evidence>
<evidence type="ECO:0000259" key="2">
    <source>
        <dbReference type="PROSITE" id="PS50086"/>
    </source>
</evidence>
<dbReference type="PROSITE" id="PS50011">
    <property type="entry name" value="PROTEIN_KINASE_DOM"/>
    <property type="match status" value="1"/>
</dbReference>
<dbReference type="SUPFAM" id="SSF52821">
    <property type="entry name" value="Rhodanese/Cell cycle control phosphatase"/>
    <property type="match status" value="1"/>
</dbReference>
<dbReference type="PANTHER" id="PTHR47219:SF9">
    <property type="entry name" value="GTPASE ACTIVATING PROTEIN AND CENTROSOME-ASSOCIATED, ISOFORM B"/>
    <property type="match status" value="1"/>
</dbReference>
<proteinExistence type="predicted"/>
<feature type="domain" description="Protein kinase" evidence="1">
    <location>
        <begin position="1"/>
        <end position="269"/>
    </location>
</feature>
<feature type="domain" description="Rab-GAP TBC" evidence="2">
    <location>
        <begin position="429"/>
        <end position="614"/>
    </location>
</feature>